<dbReference type="Gene3D" id="3.40.50.300">
    <property type="entry name" value="P-loop containing nucleotide triphosphate hydrolases"/>
    <property type="match status" value="2"/>
</dbReference>
<keyword evidence="3 11" id="KW-0347">Helicase</keyword>
<dbReference type="Pfam" id="PF00271">
    <property type="entry name" value="Helicase_C"/>
    <property type="match status" value="1"/>
</dbReference>
<evidence type="ECO:0000259" key="8">
    <source>
        <dbReference type="PROSITE" id="PS50206"/>
    </source>
</evidence>
<dbReference type="InterPro" id="IPR032284">
    <property type="entry name" value="RecQ_Zn-bd"/>
</dbReference>
<proteinExistence type="predicted"/>
<dbReference type="PROSITE" id="PS51194">
    <property type="entry name" value="HELICASE_CTER"/>
    <property type="match status" value="1"/>
</dbReference>
<gene>
    <name evidence="11" type="ORF">ACFFMS_04200</name>
</gene>
<dbReference type="PANTHER" id="PTHR13710">
    <property type="entry name" value="DNA HELICASE RECQ FAMILY MEMBER"/>
    <property type="match status" value="1"/>
</dbReference>
<dbReference type="RefSeq" id="WP_379948016.1">
    <property type="nucleotide sequence ID" value="NZ_JBHMAF010000017.1"/>
</dbReference>
<evidence type="ECO:0000256" key="2">
    <source>
        <dbReference type="ARBA" id="ARBA00022801"/>
    </source>
</evidence>
<name>A0ABV5WAY0_9BACI</name>
<dbReference type="InterPro" id="IPR002464">
    <property type="entry name" value="DNA/RNA_helicase_DEAH_CS"/>
</dbReference>
<dbReference type="PANTHER" id="PTHR13710:SF84">
    <property type="entry name" value="ATP-DEPENDENT DNA HELICASE RECS-RELATED"/>
    <property type="match status" value="1"/>
</dbReference>
<evidence type="ECO:0000256" key="6">
    <source>
        <dbReference type="ARBA" id="ARBA00044535"/>
    </source>
</evidence>
<keyword evidence="5" id="KW-0238">DNA-binding</keyword>
<evidence type="ECO:0000259" key="9">
    <source>
        <dbReference type="PROSITE" id="PS51192"/>
    </source>
</evidence>
<dbReference type="GO" id="GO:0003678">
    <property type="term" value="F:DNA helicase activity"/>
    <property type="evidence" value="ECO:0007669"/>
    <property type="project" value="UniProtKB-EC"/>
</dbReference>
<dbReference type="InterPro" id="IPR001763">
    <property type="entry name" value="Rhodanese-like_dom"/>
</dbReference>
<dbReference type="SUPFAM" id="SSF52540">
    <property type="entry name" value="P-loop containing nucleoside triphosphate hydrolases"/>
    <property type="match status" value="1"/>
</dbReference>
<dbReference type="PROSITE" id="PS00690">
    <property type="entry name" value="DEAH_ATP_HELICASE"/>
    <property type="match status" value="1"/>
</dbReference>
<dbReference type="PROSITE" id="PS50206">
    <property type="entry name" value="RHODANESE_3"/>
    <property type="match status" value="1"/>
</dbReference>
<reference evidence="11 12" key="1">
    <citation type="submission" date="2024-09" db="EMBL/GenBank/DDBJ databases">
        <authorList>
            <person name="Sun Q."/>
            <person name="Mori K."/>
        </authorList>
    </citation>
    <scope>NUCLEOTIDE SEQUENCE [LARGE SCALE GENOMIC DNA]</scope>
    <source>
        <strain evidence="11 12">JCM 11201</strain>
    </source>
</reference>
<accession>A0ABV5WAY0</accession>
<organism evidence="11 12">
    <name type="scientific">Ectobacillus funiculus</name>
    <dbReference type="NCBI Taxonomy" id="137993"/>
    <lineage>
        <taxon>Bacteria</taxon>
        <taxon>Bacillati</taxon>
        <taxon>Bacillota</taxon>
        <taxon>Bacilli</taxon>
        <taxon>Bacillales</taxon>
        <taxon>Bacillaceae</taxon>
        <taxon>Ectobacillus</taxon>
    </lineage>
</organism>
<dbReference type="InterPro" id="IPR014001">
    <property type="entry name" value="Helicase_ATP-bd"/>
</dbReference>
<dbReference type="NCBIfam" id="TIGR00614">
    <property type="entry name" value="recQ_fam"/>
    <property type="match status" value="1"/>
</dbReference>
<dbReference type="GO" id="GO:0016787">
    <property type="term" value="F:hydrolase activity"/>
    <property type="evidence" value="ECO:0007669"/>
    <property type="project" value="UniProtKB-KW"/>
</dbReference>
<dbReference type="SMART" id="SM00487">
    <property type="entry name" value="DEXDc"/>
    <property type="match status" value="1"/>
</dbReference>
<dbReference type="PROSITE" id="PS51192">
    <property type="entry name" value="HELICASE_ATP_BIND_1"/>
    <property type="match status" value="1"/>
</dbReference>
<dbReference type="InterPro" id="IPR004589">
    <property type="entry name" value="DNA_helicase_ATP-dep_RecQ"/>
</dbReference>
<dbReference type="Pfam" id="PF00270">
    <property type="entry name" value="DEAD"/>
    <property type="match status" value="1"/>
</dbReference>
<dbReference type="CDD" id="cd17920">
    <property type="entry name" value="DEXHc_RecQ"/>
    <property type="match status" value="1"/>
</dbReference>
<feature type="domain" description="Helicase ATP-binding" evidence="9">
    <location>
        <begin position="24"/>
        <end position="191"/>
    </location>
</feature>
<keyword evidence="2 11" id="KW-0378">Hydrolase</keyword>
<evidence type="ECO:0000256" key="1">
    <source>
        <dbReference type="ARBA" id="ARBA00022741"/>
    </source>
</evidence>
<evidence type="ECO:0000313" key="12">
    <source>
        <dbReference type="Proteomes" id="UP001589609"/>
    </source>
</evidence>
<dbReference type="InterPro" id="IPR001650">
    <property type="entry name" value="Helicase_C-like"/>
</dbReference>
<evidence type="ECO:0000256" key="3">
    <source>
        <dbReference type="ARBA" id="ARBA00022806"/>
    </source>
</evidence>
<dbReference type="Proteomes" id="UP001589609">
    <property type="component" value="Unassembled WGS sequence"/>
</dbReference>
<dbReference type="Pfam" id="PF16124">
    <property type="entry name" value="RecQ_Zn_bind"/>
    <property type="match status" value="1"/>
</dbReference>
<dbReference type="InterPro" id="IPR027417">
    <property type="entry name" value="P-loop_NTPase"/>
</dbReference>
<keyword evidence="1" id="KW-0547">Nucleotide-binding</keyword>
<comment type="caution">
    <text evidence="11">The sequence shown here is derived from an EMBL/GenBank/DDBJ whole genome shotgun (WGS) entry which is preliminary data.</text>
</comment>
<sequence length="510" mass="58172">MRVEDVLYEKFGYRVFRIGQKGIIEDLLRGVSVVAMLPTGGGKSVCYQVPGYMMHGIVLIVSPLLSLMEDQVNQLRLIGEKRVIAFNSFRTMEEKREAIRNLSFYKFIFASPEMLQARSFLHALKQMNIALFVVDEAHCISQWGYDFRPDYKKLDHVIQELGNPAVLALTATATREVLEDIAHSLHLTTASFHLHSVDRPNIALQVEHVETLDDKKERVLLYASQLQGPGIIYCSSRSWAEALAQALRASGIEGVAYYHGGMEQEERMLIQQQFMKGQLSIIVCTSAFGMGINKPDVRYIIHFHYPSNLESYLQEIGRAGRDGGASIAILLFCTVDHELPLSLIQEELPNERSIAYCLSLFKEELIRRPVLLLSDAEYIARNVAGFAEQHWRFLQYRLEQIGAVKGKELILEAIPSYAPALFYERVVERLNRKYEKLQVMRRWLEGSGCRRESLLRFFDYEKESEPKQCCDVCGIMLDVYKKNGKSGALPYAGWREELKQILGIGETEAI</sequence>
<dbReference type="SMART" id="SM00490">
    <property type="entry name" value="HELICc"/>
    <property type="match status" value="1"/>
</dbReference>
<evidence type="ECO:0000256" key="7">
    <source>
        <dbReference type="ARBA" id="ARBA00044550"/>
    </source>
</evidence>
<evidence type="ECO:0000259" key="10">
    <source>
        <dbReference type="PROSITE" id="PS51194"/>
    </source>
</evidence>
<evidence type="ECO:0000256" key="5">
    <source>
        <dbReference type="ARBA" id="ARBA00023125"/>
    </source>
</evidence>
<evidence type="ECO:0000256" key="4">
    <source>
        <dbReference type="ARBA" id="ARBA00022840"/>
    </source>
</evidence>
<keyword evidence="12" id="KW-1185">Reference proteome</keyword>
<dbReference type="EMBL" id="JBHMAF010000017">
    <property type="protein sequence ID" value="MFB9757744.1"/>
    <property type="molecule type" value="Genomic_DNA"/>
</dbReference>
<feature type="domain" description="Rhodanese" evidence="8">
    <location>
        <begin position="231"/>
        <end position="271"/>
    </location>
</feature>
<evidence type="ECO:0000313" key="11">
    <source>
        <dbReference type="EMBL" id="MFB9757744.1"/>
    </source>
</evidence>
<keyword evidence="4" id="KW-0067">ATP-binding</keyword>
<protein>
    <recommendedName>
        <fullName evidence="6">ATP-dependent DNA helicase RecQ</fullName>
    </recommendedName>
    <alternativeName>
        <fullName evidence="7">DNA 3'-5' helicase RecQ</fullName>
    </alternativeName>
</protein>
<dbReference type="InterPro" id="IPR011545">
    <property type="entry name" value="DEAD/DEAH_box_helicase_dom"/>
</dbReference>
<feature type="domain" description="Helicase C-terminal" evidence="10">
    <location>
        <begin position="215"/>
        <end position="366"/>
    </location>
</feature>